<gene>
    <name evidence="4" type="ORF">HHI_01760</name>
</gene>
<evidence type="ECO:0000313" key="5">
    <source>
        <dbReference type="Proteomes" id="UP000025061"/>
    </source>
</evidence>
<dbReference type="Proteomes" id="UP000025061">
    <property type="component" value="Unassembled WGS sequence"/>
</dbReference>
<dbReference type="AlphaFoldDB" id="A0A059G096"/>
<dbReference type="EMBL" id="ARYI01000001">
    <property type="protein sequence ID" value="KCZ96365.1"/>
    <property type="molecule type" value="Genomic_DNA"/>
</dbReference>
<dbReference type="PATRIC" id="fig|1280951.3.peg.355"/>
<dbReference type="PANTHER" id="PTHR13891:SF1">
    <property type="entry name" value="CYTOCHROME C OXIDASE ASSEMBLY FACTOR 7"/>
    <property type="match status" value="1"/>
</dbReference>
<keyword evidence="2" id="KW-0677">Repeat</keyword>
<dbReference type="RefSeq" id="WP_011645722.1">
    <property type="nucleotide sequence ID" value="NZ_ARYI01000001.1"/>
</dbReference>
<feature type="chain" id="PRO_5039918540" description="Beta-lactamase" evidence="3">
    <location>
        <begin position="23"/>
        <end position="458"/>
    </location>
</feature>
<dbReference type="Pfam" id="PF08238">
    <property type="entry name" value="Sel1"/>
    <property type="match status" value="6"/>
</dbReference>
<dbReference type="SUPFAM" id="SSF81901">
    <property type="entry name" value="HCP-like"/>
    <property type="match status" value="2"/>
</dbReference>
<dbReference type="InterPro" id="IPR006597">
    <property type="entry name" value="Sel1-like"/>
</dbReference>
<dbReference type="SMART" id="SM00671">
    <property type="entry name" value="SEL1"/>
    <property type="match status" value="6"/>
</dbReference>
<reference evidence="4 5" key="1">
    <citation type="submission" date="2013-04" db="EMBL/GenBank/DDBJ databases">
        <title>Hyphomonas hirschiana VP5 Genome Sequencing.</title>
        <authorList>
            <person name="Lai Q."/>
            <person name="Shao Z."/>
        </authorList>
    </citation>
    <scope>NUCLEOTIDE SEQUENCE [LARGE SCALE GENOMIC DNA]</scope>
    <source>
        <strain evidence="4 5">VP5</strain>
    </source>
</reference>
<evidence type="ECO:0008006" key="6">
    <source>
        <dbReference type="Google" id="ProtNLM"/>
    </source>
</evidence>
<evidence type="ECO:0000313" key="4">
    <source>
        <dbReference type="EMBL" id="KCZ96365.1"/>
    </source>
</evidence>
<organism evidence="4 5">
    <name type="scientific">Hyphomonas hirschiana VP5</name>
    <dbReference type="NCBI Taxonomy" id="1280951"/>
    <lineage>
        <taxon>Bacteria</taxon>
        <taxon>Pseudomonadati</taxon>
        <taxon>Pseudomonadota</taxon>
        <taxon>Alphaproteobacteria</taxon>
        <taxon>Hyphomonadales</taxon>
        <taxon>Hyphomonadaceae</taxon>
        <taxon>Hyphomonas</taxon>
    </lineage>
</organism>
<comment type="caution">
    <text evidence="4">The sequence shown here is derived from an EMBL/GenBank/DDBJ whole genome shotgun (WGS) entry which is preliminary data.</text>
</comment>
<dbReference type="InterPro" id="IPR040239">
    <property type="entry name" value="HcpB-like"/>
</dbReference>
<name>A0A059G096_9PROT</name>
<evidence type="ECO:0000256" key="2">
    <source>
        <dbReference type="ARBA" id="ARBA00022737"/>
    </source>
</evidence>
<dbReference type="InterPro" id="IPR011990">
    <property type="entry name" value="TPR-like_helical_dom_sf"/>
</dbReference>
<dbReference type="OrthoDB" id="5321503at2"/>
<accession>A0A059G096</accession>
<evidence type="ECO:0000256" key="3">
    <source>
        <dbReference type="SAM" id="SignalP"/>
    </source>
</evidence>
<dbReference type="Gene3D" id="1.25.40.10">
    <property type="entry name" value="Tetratricopeptide repeat domain"/>
    <property type="match status" value="2"/>
</dbReference>
<sequence length="458" mass="49248">MLRNALLIAAAFVCLLGQPATAQIDYDKDPVYQAARTAMMEGRYAEAFPEIKRAAEAGFAKAQFNLAMLYRDGPTATASQELYRKWIEASAAQEFSMALFSLGLDYDVGRGVTKDLPRALGYYERAAEAGDTMAAYNAGQIHLMGEGVIPPNHVKAIRYIELSAKANEGKALMTLGYIYETGLTGLQDVNLSRDYYYRAEVAGEPAAAEAIDRLKEVASRAAFDKMLAGDHSGAVALFGKLCDEADMEACAYYGNYLANGAPGVSVSVAEALPPLKKACDAGEMYGCQFQAFAVAKAKFGADEDARYQAARYFANRCLTAPFNQEACYNLAVMYYNGTVKGGREEARKIAATSCTAGYQDSCRIVSAIDTQREQAARLKAENDRKAEEFAARQQGGYSAGVSASYGSSYSTGSSSSYSSSSSSASRAQDTADFNAFINKVNSYNTGYSASCRTGNPYC</sequence>
<feature type="signal peptide" evidence="3">
    <location>
        <begin position="1"/>
        <end position="22"/>
    </location>
</feature>
<dbReference type="PANTHER" id="PTHR13891">
    <property type="entry name" value="CYTOCHROME C OXIDASE ASSEMBLY FACTOR 7"/>
    <property type="match status" value="1"/>
</dbReference>
<protein>
    <recommendedName>
        <fullName evidence="6">Beta-lactamase</fullName>
    </recommendedName>
</protein>
<keyword evidence="3" id="KW-0732">Signal</keyword>
<comment type="similarity">
    <text evidence="1">Belongs to the hcp beta-lactamase family.</text>
</comment>
<evidence type="ECO:0000256" key="1">
    <source>
        <dbReference type="ARBA" id="ARBA00008486"/>
    </source>
</evidence>
<proteinExistence type="inferred from homology"/>
<keyword evidence="5" id="KW-1185">Reference proteome</keyword>